<proteinExistence type="predicted"/>
<dbReference type="GeneID" id="27699153"/>
<evidence type="ECO:0000313" key="1">
    <source>
        <dbReference type="EMBL" id="KIW93620.1"/>
    </source>
</evidence>
<dbReference type="HOGENOM" id="CLU_1981413_0_0_1"/>
<sequence length="126" mass="13826">MDLQERLAADTKSAMPSAVLAQEVISVIREAIEQPGIEWTSVITAPCDSVHSTYEEWTCRASHIITWYPPPATRRAPPEDSATTVFSAGEPVETITGSLQPAFANVLKHPLHNHKMLSELQETFAA</sequence>
<organism evidence="1 2">
    <name type="scientific">Cladophialophora bantiana (strain ATCC 10958 / CBS 173.52 / CDC B-1940 / NIH 8579)</name>
    <name type="common">Xylohypha bantiana</name>
    <dbReference type="NCBI Taxonomy" id="1442370"/>
    <lineage>
        <taxon>Eukaryota</taxon>
        <taxon>Fungi</taxon>
        <taxon>Dikarya</taxon>
        <taxon>Ascomycota</taxon>
        <taxon>Pezizomycotina</taxon>
        <taxon>Eurotiomycetes</taxon>
        <taxon>Chaetothyriomycetidae</taxon>
        <taxon>Chaetothyriales</taxon>
        <taxon>Herpotrichiellaceae</taxon>
        <taxon>Cladophialophora</taxon>
    </lineage>
</organism>
<dbReference type="VEuPathDB" id="FungiDB:Z519_06225"/>
<dbReference type="EMBL" id="KN846987">
    <property type="protein sequence ID" value="KIW93620.1"/>
    <property type="molecule type" value="Genomic_DNA"/>
</dbReference>
<dbReference type="RefSeq" id="XP_016620289.1">
    <property type="nucleotide sequence ID" value="XM_016763965.1"/>
</dbReference>
<evidence type="ECO:0000313" key="2">
    <source>
        <dbReference type="Proteomes" id="UP000053789"/>
    </source>
</evidence>
<reference evidence="1" key="1">
    <citation type="submission" date="2015-01" db="EMBL/GenBank/DDBJ databases">
        <title>The Genome Sequence of Cladophialophora bantiana CBS 173.52.</title>
        <authorList>
            <consortium name="The Broad Institute Genomics Platform"/>
            <person name="Cuomo C."/>
            <person name="de Hoog S."/>
            <person name="Gorbushina A."/>
            <person name="Stielow B."/>
            <person name="Teixiera M."/>
            <person name="Abouelleil A."/>
            <person name="Chapman S.B."/>
            <person name="Priest M."/>
            <person name="Young S.K."/>
            <person name="Wortman J."/>
            <person name="Nusbaum C."/>
            <person name="Birren B."/>
        </authorList>
    </citation>
    <scope>NUCLEOTIDE SEQUENCE [LARGE SCALE GENOMIC DNA]</scope>
    <source>
        <strain evidence="1">CBS 173.52</strain>
    </source>
</reference>
<keyword evidence="2" id="KW-1185">Reference proteome</keyword>
<dbReference type="OrthoDB" id="4130448at2759"/>
<accession>A0A0D2HRZ5</accession>
<protein>
    <submittedName>
        <fullName evidence="1">Uncharacterized protein</fullName>
    </submittedName>
</protein>
<name>A0A0D2HRZ5_CLAB1</name>
<dbReference type="AlphaFoldDB" id="A0A0D2HRZ5"/>
<gene>
    <name evidence="1" type="ORF">Z519_06225</name>
</gene>
<dbReference type="Proteomes" id="UP000053789">
    <property type="component" value="Unassembled WGS sequence"/>
</dbReference>